<dbReference type="RefSeq" id="WP_373656828.1">
    <property type="nucleotide sequence ID" value="NZ_JBGUAW010000010.1"/>
</dbReference>
<dbReference type="EMBL" id="JBGUAW010000010">
    <property type="protein sequence ID" value="MFA9462041.1"/>
    <property type="molecule type" value="Genomic_DNA"/>
</dbReference>
<dbReference type="Proteomes" id="UP001575181">
    <property type="component" value="Unassembled WGS sequence"/>
</dbReference>
<gene>
    <name evidence="1" type="ORF">ACERLL_14550</name>
</gene>
<dbReference type="Gene3D" id="3.40.50.720">
    <property type="entry name" value="NAD(P)-binding Rossmann-like Domain"/>
    <property type="match status" value="1"/>
</dbReference>
<comment type="caution">
    <text evidence="1">The sequence shown here is derived from an EMBL/GenBank/DDBJ whole genome shotgun (WGS) entry which is preliminary data.</text>
</comment>
<reference evidence="1 2" key="1">
    <citation type="submission" date="2024-08" db="EMBL/GenBank/DDBJ databases">
        <title>Whole-genome sequencing of halo(alkali)philic microorganisms from hypersaline lakes.</title>
        <authorList>
            <person name="Sorokin D.Y."/>
            <person name="Merkel A.Y."/>
            <person name="Messina E."/>
            <person name="Yakimov M."/>
        </authorList>
    </citation>
    <scope>NUCLEOTIDE SEQUENCE [LARGE SCALE GENOMIC DNA]</scope>
    <source>
        <strain evidence="1 2">Cl-TMA</strain>
    </source>
</reference>
<evidence type="ECO:0000313" key="1">
    <source>
        <dbReference type="EMBL" id="MFA9462041.1"/>
    </source>
</evidence>
<organism evidence="1 2">
    <name type="scientific">Thiohalorhabdus methylotrophus</name>
    <dbReference type="NCBI Taxonomy" id="3242694"/>
    <lineage>
        <taxon>Bacteria</taxon>
        <taxon>Pseudomonadati</taxon>
        <taxon>Pseudomonadota</taxon>
        <taxon>Gammaproteobacteria</taxon>
        <taxon>Thiohalorhabdales</taxon>
        <taxon>Thiohalorhabdaceae</taxon>
        <taxon>Thiohalorhabdus</taxon>
    </lineage>
</organism>
<proteinExistence type="predicted"/>
<sequence>MSQLAADETSPVRFLRYHAQVERRIRELGIEYTFLRPNLFFQSFPAFCSPMAETGRLFAPIGEARISAVDVATWPRSRRL</sequence>
<protein>
    <submittedName>
        <fullName evidence="1">NmrA family NAD(P)-binding protein</fullName>
    </submittedName>
</protein>
<dbReference type="SUPFAM" id="SSF51735">
    <property type="entry name" value="NAD(P)-binding Rossmann-fold domains"/>
    <property type="match status" value="1"/>
</dbReference>
<dbReference type="InterPro" id="IPR036291">
    <property type="entry name" value="NAD(P)-bd_dom_sf"/>
</dbReference>
<name>A0ABV4TZQ4_9GAMM</name>
<accession>A0ABV4TZQ4</accession>
<evidence type="ECO:0000313" key="2">
    <source>
        <dbReference type="Proteomes" id="UP001575181"/>
    </source>
</evidence>
<keyword evidence="2" id="KW-1185">Reference proteome</keyword>
<dbReference type="Gene3D" id="3.90.25.10">
    <property type="entry name" value="UDP-galactose 4-epimerase, domain 1"/>
    <property type="match status" value="1"/>
</dbReference>